<dbReference type="Proteomes" id="UP000184035">
    <property type="component" value="Unassembled WGS sequence"/>
</dbReference>
<evidence type="ECO:0008006" key="3">
    <source>
        <dbReference type="Google" id="ProtNLM"/>
    </source>
</evidence>
<dbReference type="EMBL" id="FQVM01000002">
    <property type="protein sequence ID" value="SHE40803.1"/>
    <property type="molecule type" value="Genomic_DNA"/>
</dbReference>
<proteinExistence type="predicted"/>
<name>A0A1M4T8G7_9CLOT</name>
<keyword evidence="2" id="KW-1185">Reference proteome</keyword>
<dbReference type="RefSeq" id="WP_072892490.1">
    <property type="nucleotide sequence ID" value="NZ_FQVM01000002.1"/>
</dbReference>
<reference evidence="1 2" key="1">
    <citation type="submission" date="2016-11" db="EMBL/GenBank/DDBJ databases">
        <authorList>
            <person name="Jaros S."/>
            <person name="Januszkiewicz K."/>
            <person name="Wedrychowicz H."/>
        </authorList>
    </citation>
    <scope>NUCLEOTIDE SEQUENCE [LARGE SCALE GENOMIC DNA]</scope>
    <source>
        <strain evidence="1 2">DSM 2631</strain>
    </source>
</reference>
<dbReference type="OrthoDB" id="1898231at2"/>
<evidence type="ECO:0000313" key="2">
    <source>
        <dbReference type="Proteomes" id="UP000184035"/>
    </source>
</evidence>
<evidence type="ECO:0000313" key="1">
    <source>
        <dbReference type="EMBL" id="SHE40803.1"/>
    </source>
</evidence>
<gene>
    <name evidence="1" type="ORF">SAMN05443638_10271</name>
</gene>
<dbReference type="Pfam" id="PF07799">
    <property type="entry name" value="DUF1643"/>
    <property type="match status" value="1"/>
</dbReference>
<protein>
    <recommendedName>
        <fullName evidence="3">DUF1643 domain-containing protein</fullName>
    </recommendedName>
</protein>
<dbReference type="AlphaFoldDB" id="A0A1M4T8G7"/>
<sequence>MIKGKFPKCIIKNSIETLIDHENNRCYKISFRMSRKGKSNILVIGRAPKRLDENCISKSIQRIIKYLNNKKELLGNIGKVTIVNLFTAYEYSRETLSDLFLEKGERFITGNDERYKENNFVIKNDEIIKDEIENADNIILAWGESLKEIDILYNNRVEYILKTIRQCDIESNYNKKICIVGDLTKKGYPRHCMSWMIKDELLDYKR</sequence>
<organism evidence="1 2">
    <name type="scientific">Clostridium fallax</name>
    <dbReference type="NCBI Taxonomy" id="1533"/>
    <lineage>
        <taxon>Bacteria</taxon>
        <taxon>Bacillati</taxon>
        <taxon>Bacillota</taxon>
        <taxon>Clostridia</taxon>
        <taxon>Eubacteriales</taxon>
        <taxon>Clostridiaceae</taxon>
        <taxon>Clostridium</taxon>
    </lineage>
</organism>
<accession>A0A1M4T8G7</accession>
<dbReference type="InterPro" id="IPR012441">
    <property type="entry name" value="DUF1643"/>
</dbReference>